<keyword evidence="2" id="KW-1185">Reference proteome</keyword>
<proteinExistence type="predicted"/>
<organism evidence="1 2">
    <name type="scientific">Tanacetum coccineum</name>
    <dbReference type="NCBI Taxonomy" id="301880"/>
    <lineage>
        <taxon>Eukaryota</taxon>
        <taxon>Viridiplantae</taxon>
        <taxon>Streptophyta</taxon>
        <taxon>Embryophyta</taxon>
        <taxon>Tracheophyta</taxon>
        <taxon>Spermatophyta</taxon>
        <taxon>Magnoliopsida</taxon>
        <taxon>eudicotyledons</taxon>
        <taxon>Gunneridae</taxon>
        <taxon>Pentapetalae</taxon>
        <taxon>asterids</taxon>
        <taxon>campanulids</taxon>
        <taxon>Asterales</taxon>
        <taxon>Asteraceae</taxon>
        <taxon>Asteroideae</taxon>
        <taxon>Anthemideae</taxon>
        <taxon>Anthemidinae</taxon>
        <taxon>Tanacetum</taxon>
    </lineage>
</organism>
<reference evidence="1" key="1">
    <citation type="journal article" date="2022" name="Int. J. Mol. Sci.">
        <title>Draft Genome of Tanacetum Coccineum: Genomic Comparison of Closely Related Tanacetum-Family Plants.</title>
        <authorList>
            <person name="Yamashiro T."/>
            <person name="Shiraishi A."/>
            <person name="Nakayama K."/>
            <person name="Satake H."/>
        </authorList>
    </citation>
    <scope>NUCLEOTIDE SEQUENCE</scope>
</reference>
<evidence type="ECO:0000313" key="2">
    <source>
        <dbReference type="Proteomes" id="UP001151760"/>
    </source>
</evidence>
<gene>
    <name evidence="1" type="ORF">Tco_0682877</name>
</gene>
<reference evidence="1" key="2">
    <citation type="submission" date="2022-01" db="EMBL/GenBank/DDBJ databases">
        <authorList>
            <person name="Yamashiro T."/>
            <person name="Shiraishi A."/>
            <person name="Satake H."/>
            <person name="Nakayama K."/>
        </authorList>
    </citation>
    <scope>NUCLEOTIDE SEQUENCE</scope>
</reference>
<dbReference type="EMBL" id="BQNB010009780">
    <property type="protein sequence ID" value="GJS68312.1"/>
    <property type="molecule type" value="Genomic_DNA"/>
</dbReference>
<protein>
    <submittedName>
        <fullName evidence="1">Uncharacterized protein</fullName>
    </submittedName>
</protein>
<accession>A0ABQ4XSI2</accession>
<sequence>METMAENAIASGKENGEMLIDSIKIGPVKLLPEITVKDTDDVTDIRRPQKVADLSQEQKLQYDSDIKTVNIILLGLPVDIYTLINHF</sequence>
<name>A0ABQ4XSI2_9ASTR</name>
<evidence type="ECO:0000313" key="1">
    <source>
        <dbReference type="EMBL" id="GJS68312.1"/>
    </source>
</evidence>
<comment type="caution">
    <text evidence="1">The sequence shown here is derived from an EMBL/GenBank/DDBJ whole genome shotgun (WGS) entry which is preliminary data.</text>
</comment>
<dbReference type="Proteomes" id="UP001151760">
    <property type="component" value="Unassembled WGS sequence"/>
</dbReference>